<dbReference type="Proteomes" id="UP000226072">
    <property type="component" value="Segment"/>
</dbReference>
<proteinExistence type="predicted"/>
<gene>
    <name evidence="1" type="ORF">CDHS1_21</name>
</gene>
<evidence type="ECO:0000313" key="2">
    <source>
        <dbReference type="Proteomes" id="UP000226072"/>
    </source>
</evidence>
<evidence type="ECO:0000313" key="1">
    <source>
        <dbReference type="EMBL" id="ALY06964.1"/>
    </source>
</evidence>
<protein>
    <submittedName>
        <fullName evidence="1">Tail fiber protein</fullName>
    </submittedName>
</protein>
<sequence>MINLRDRIYTVDINTKSYQVAKYKQYDNAIEFKINLLENNIEKDLTGYTAIANFQRPDGKIVYQSCTIENSIATTIIENNITEVAGDVIVEFTFYKDDLVVTTFSLKINIEKSIDKNSITEEPKWDYISVTINQVKEVVEGIEEIKETEEARKEAEIKRVEEFNSIKETFDSKVTEVTDAKNSMISDVNTTKDTLTKEVTDTKNDLTNVVTTAKESMISEVTTVKEELEIAEGKRVEEFNSIKETFDSKVTEVTDAKNSMISDVNTTKDTLTKEVTDTKNDLTNVVTTAKESMISEVTTVKEELEIAEGKRVEEFNSIKETFDSKVTEVTDAKNSMISDVNTTKTTLIDEVNTVKAEVTTAKNTMISEVTTAKETMQTEVTDAINAIPTKEELKGVGIEIKGSLDNISALPVNPTLSDAYFVKSATIENQIDLYVWDNTNWVKVPDIKIKGENGDGLEFNWDGTRLGIRIEGQENYTYTDLKGQKGDKGDSIEFNWNGTRLGIKIEGQENYSYTELKGEQGYTPTIGENGNWWINNIDTQKPARGASLRILGKLDSIDNLPLDPTIGDCWIIGRNIYIYQTKWEDLGSLAGVDGKNLEFNWDGTQLGVRQQYELDYKYIDLKGDNIEFAWDGTRLGVRIEGQENYTYTDLKGQKGDSIEFSWDGTELGVRIEGQEDYSYTNLKGATGNKLEFNWNGSQLGIREEGQTEYIYTELRGEQGYTPAIGENGNWFINGEDTGKASKGKVTWNELLEKPKELDYIKKSTTFNSDGSITDILDSVSKTITKFNADGTIVDEKYIDNVLVSKVKTTFKGNQIEEIKEEVS</sequence>
<organism evidence="1 2">
    <name type="scientific">Clostridium phage CDSH1</name>
    <dbReference type="NCBI Taxonomy" id="1755693"/>
    <lineage>
        <taxon>Viruses</taxon>
        <taxon>Duplodnaviria</taxon>
        <taxon>Heunggongvirae</taxon>
        <taxon>Uroviricota</taxon>
        <taxon>Caudoviricetes</taxon>
        <taxon>Leicestervirus</taxon>
        <taxon>Leicestervirus CD382</taxon>
    </lineage>
</organism>
<name>A0A1L2BWL0_9CAUD</name>
<reference evidence="1 2" key="1">
    <citation type="submission" date="2015-11" db="EMBL/GenBank/DDBJ databases">
        <title>Establishment of a human epithelial cell model for assessing the efficacy of bacteriophage therapy in the treatment of Clostridium difficile infection.</title>
        <authorList>
            <person name="Shan J."/>
            <person name="Thanki A.M."/>
            <person name="Ramachandran A."/>
            <person name="Vukusic F.B.I."/>
            <person name="Barylski J."/>
            <person name="Millard A."/>
            <person name="Nale J."/>
            <person name="Hargreaves K."/>
            <person name="Clokie M.R.J."/>
        </authorList>
    </citation>
    <scope>NUCLEOTIDE SEQUENCE [LARGE SCALE GENOMIC DNA]</scope>
</reference>
<accession>A0A1L2BWL0</accession>
<dbReference type="SUPFAM" id="SSF58113">
    <property type="entry name" value="Apolipoprotein A-I"/>
    <property type="match status" value="1"/>
</dbReference>
<dbReference type="EMBL" id="KU057941">
    <property type="protein sequence ID" value="ALY06964.1"/>
    <property type="molecule type" value="Genomic_DNA"/>
</dbReference>